<gene>
    <name evidence="2" type="ORF">S06H3_04885</name>
</gene>
<dbReference type="EMBL" id="BARV01001754">
    <property type="protein sequence ID" value="GAH99793.1"/>
    <property type="molecule type" value="Genomic_DNA"/>
</dbReference>
<dbReference type="AlphaFoldDB" id="X1M064"/>
<name>X1M064_9ZZZZ</name>
<feature type="non-terminal residue" evidence="2">
    <location>
        <position position="1"/>
    </location>
</feature>
<comment type="caution">
    <text evidence="2">The sequence shown here is derived from an EMBL/GenBank/DDBJ whole genome shotgun (WGS) entry which is preliminary data.</text>
</comment>
<feature type="region of interest" description="Disordered" evidence="1">
    <location>
        <begin position="23"/>
        <end position="50"/>
    </location>
</feature>
<protein>
    <submittedName>
        <fullName evidence="2">Uncharacterized protein</fullName>
    </submittedName>
</protein>
<evidence type="ECO:0000313" key="2">
    <source>
        <dbReference type="EMBL" id="GAH99793.1"/>
    </source>
</evidence>
<organism evidence="2">
    <name type="scientific">marine sediment metagenome</name>
    <dbReference type="NCBI Taxonomy" id="412755"/>
    <lineage>
        <taxon>unclassified sequences</taxon>
        <taxon>metagenomes</taxon>
        <taxon>ecological metagenomes</taxon>
    </lineage>
</organism>
<accession>X1M064</accession>
<sequence>QFPNLQKRLLKNPELLPMATEALSKLGKGTGDHNRPGESIDYGKALSKYK</sequence>
<evidence type="ECO:0000256" key="1">
    <source>
        <dbReference type="SAM" id="MobiDB-lite"/>
    </source>
</evidence>
<reference evidence="2" key="1">
    <citation type="journal article" date="2014" name="Front. Microbiol.">
        <title>High frequency of phylogenetically diverse reductive dehalogenase-homologous genes in deep subseafloor sedimentary metagenomes.</title>
        <authorList>
            <person name="Kawai M."/>
            <person name="Futagami T."/>
            <person name="Toyoda A."/>
            <person name="Takaki Y."/>
            <person name="Nishi S."/>
            <person name="Hori S."/>
            <person name="Arai W."/>
            <person name="Tsubouchi T."/>
            <person name="Morono Y."/>
            <person name="Uchiyama I."/>
            <person name="Ito T."/>
            <person name="Fujiyama A."/>
            <person name="Inagaki F."/>
            <person name="Takami H."/>
        </authorList>
    </citation>
    <scope>NUCLEOTIDE SEQUENCE</scope>
    <source>
        <strain evidence="2">Expedition CK06-06</strain>
    </source>
</reference>
<proteinExistence type="predicted"/>